<dbReference type="PRINTS" id="PR00019">
    <property type="entry name" value="LEURICHRPT"/>
</dbReference>
<reference evidence="13" key="1">
    <citation type="journal article" date="2018" name="DNA Res.">
        <title>Multiple hybrid de novo genome assembly of finger millet, an orphan allotetraploid crop.</title>
        <authorList>
            <person name="Hatakeyama M."/>
            <person name="Aluri S."/>
            <person name="Balachadran M.T."/>
            <person name="Sivarajan S.R."/>
            <person name="Patrignani A."/>
            <person name="Gruter S."/>
            <person name="Poveda L."/>
            <person name="Shimizu-Inatsugi R."/>
            <person name="Baeten J."/>
            <person name="Francoijs K.J."/>
            <person name="Nataraja K.N."/>
            <person name="Reddy Y.A.N."/>
            <person name="Phadnis S."/>
            <person name="Ravikumar R.L."/>
            <person name="Schlapbach R."/>
            <person name="Sreeman S.M."/>
            <person name="Shimizu K.K."/>
        </authorList>
    </citation>
    <scope>NUCLEOTIDE SEQUENCE</scope>
</reference>
<dbReference type="PROSITE" id="PS51450">
    <property type="entry name" value="LRR"/>
    <property type="match status" value="1"/>
</dbReference>
<evidence type="ECO:0000256" key="1">
    <source>
        <dbReference type="ARBA" id="ARBA00004167"/>
    </source>
</evidence>
<keyword evidence="5 10" id="KW-0812">Transmembrane</keyword>
<proteinExistence type="inferred from homology"/>
<feature type="domain" description="Leucine-rich repeat-containing N-terminal plant-type" evidence="12">
    <location>
        <begin position="44"/>
        <end position="76"/>
    </location>
</feature>
<keyword evidence="7 10" id="KW-1133">Transmembrane helix</keyword>
<dbReference type="SMART" id="SM00369">
    <property type="entry name" value="LRR_TYP"/>
    <property type="match status" value="5"/>
</dbReference>
<accession>A0AAV5BRD9</accession>
<dbReference type="InterPro" id="IPR013210">
    <property type="entry name" value="LRR_N_plant-typ"/>
</dbReference>
<comment type="similarity">
    <text evidence="2">Belongs to the RLP family.</text>
</comment>
<gene>
    <name evidence="13" type="primary">ga04589</name>
    <name evidence="13" type="ORF">PR202_ga04589</name>
</gene>
<evidence type="ECO:0000256" key="4">
    <source>
        <dbReference type="ARBA" id="ARBA00022626"/>
    </source>
</evidence>
<name>A0AAV5BRD9_ELECO</name>
<reference evidence="13" key="2">
    <citation type="submission" date="2021-12" db="EMBL/GenBank/DDBJ databases">
        <title>Resequencing data analysis of finger millet.</title>
        <authorList>
            <person name="Hatakeyama M."/>
            <person name="Aluri S."/>
            <person name="Balachadran M.T."/>
            <person name="Sivarajan S.R."/>
            <person name="Poveda L."/>
            <person name="Shimizu-Inatsugi R."/>
            <person name="Schlapbach R."/>
            <person name="Sreeman S.M."/>
            <person name="Shimizu K.K."/>
        </authorList>
    </citation>
    <scope>NUCLEOTIDE SEQUENCE</scope>
</reference>
<keyword evidence="3" id="KW-0433">Leucine-rich repeat</keyword>
<protein>
    <recommendedName>
        <fullName evidence="12">Leucine-rich repeat-containing N-terminal plant-type domain-containing protein</fullName>
    </recommendedName>
</protein>
<comment type="subcellular location">
    <subcellularLocation>
        <location evidence="1">Membrane</location>
        <topology evidence="1">Single-pass membrane protein</topology>
    </subcellularLocation>
</comment>
<keyword evidence="9" id="KW-0325">Glycoprotein</keyword>
<dbReference type="GO" id="GO:0016020">
    <property type="term" value="C:membrane"/>
    <property type="evidence" value="ECO:0007669"/>
    <property type="project" value="UniProtKB-SubCell"/>
</dbReference>
<evidence type="ECO:0000256" key="10">
    <source>
        <dbReference type="SAM" id="Phobius"/>
    </source>
</evidence>
<keyword evidence="4" id="KW-1070">Brassinosteroid signaling pathway</keyword>
<dbReference type="Pfam" id="PF08263">
    <property type="entry name" value="LRRNT_2"/>
    <property type="match status" value="1"/>
</dbReference>
<dbReference type="InterPro" id="IPR032675">
    <property type="entry name" value="LRR_dom_sf"/>
</dbReference>
<evidence type="ECO:0000256" key="7">
    <source>
        <dbReference type="ARBA" id="ARBA00022989"/>
    </source>
</evidence>
<comment type="caution">
    <text evidence="13">The sequence shown here is derived from an EMBL/GenBank/DDBJ whole genome shotgun (WGS) entry which is preliminary data.</text>
</comment>
<dbReference type="Gene3D" id="3.80.10.10">
    <property type="entry name" value="Ribonuclease Inhibitor"/>
    <property type="match status" value="4"/>
</dbReference>
<evidence type="ECO:0000256" key="3">
    <source>
        <dbReference type="ARBA" id="ARBA00022614"/>
    </source>
</evidence>
<dbReference type="Pfam" id="PF13855">
    <property type="entry name" value="LRR_8"/>
    <property type="match status" value="1"/>
</dbReference>
<feature type="transmembrane region" description="Helical" evidence="10">
    <location>
        <begin position="581"/>
        <end position="604"/>
    </location>
</feature>
<dbReference type="Pfam" id="PF00560">
    <property type="entry name" value="LRR_1"/>
    <property type="match status" value="6"/>
</dbReference>
<evidence type="ECO:0000256" key="5">
    <source>
        <dbReference type="ARBA" id="ARBA00022692"/>
    </source>
</evidence>
<dbReference type="InterPro" id="IPR003591">
    <property type="entry name" value="Leu-rich_rpt_typical-subtyp"/>
</dbReference>
<dbReference type="FunFam" id="3.80.10.10:FF:000111">
    <property type="entry name" value="LRR receptor-like serine/threonine-protein kinase ERECTA"/>
    <property type="match status" value="1"/>
</dbReference>
<dbReference type="InterPro" id="IPR001611">
    <property type="entry name" value="Leu-rich_rpt"/>
</dbReference>
<keyword evidence="14" id="KW-1185">Reference proteome</keyword>
<evidence type="ECO:0000256" key="2">
    <source>
        <dbReference type="ARBA" id="ARBA00009592"/>
    </source>
</evidence>
<keyword evidence="11" id="KW-0732">Signal</keyword>
<keyword evidence="6" id="KW-0677">Repeat</keyword>
<dbReference type="AlphaFoldDB" id="A0AAV5BRD9"/>
<dbReference type="PANTHER" id="PTHR48065:SF69">
    <property type="entry name" value="OS07G0466500 PROTEIN"/>
    <property type="match status" value="1"/>
</dbReference>
<dbReference type="EMBL" id="BQKI01000002">
    <property type="protein sequence ID" value="GJM88517.1"/>
    <property type="molecule type" value="Genomic_DNA"/>
</dbReference>
<evidence type="ECO:0000256" key="11">
    <source>
        <dbReference type="SAM" id="SignalP"/>
    </source>
</evidence>
<dbReference type="PANTHER" id="PTHR48065">
    <property type="entry name" value="OS10G0469600 PROTEIN"/>
    <property type="match status" value="1"/>
</dbReference>
<evidence type="ECO:0000313" key="14">
    <source>
        <dbReference type="Proteomes" id="UP001054889"/>
    </source>
</evidence>
<sequence>MPSVVHEPSQLPLVSSLLVFSFMCLQLPHGALTCALADRIAVSAFSKHLDISAINGWPRAENYSSDCCRWPGVSCSWVGAKELRIVSLDLAWHGLTGVLTSGLAGLDELRVLNLSGNSFYGAVPSELLRMQNLRVLDLSQNGFTGELGGDLPPAPAPDASGIRILDVSFNSLSTLHAGIFVHLPELRSFSGESNLLTGTLPTPLSSGSELECLNMANNSLYGNLGLFDFSRLPRLRALHLDWNKLSGNLPETLSRCRELRVVNLRRNSFSGTVPSSFQQLQSLAFFDIGDNNITGIVQALRVLQECRALVVLILTTNFHGEAMPDDDAGEGNRGFPSMRLLGIANCDLTGAVPTWLLASARLSVLDLSWNRLSGRLPPWLGNFDALFRIDLSGNSLTGDIPVSLAFLKSLASNASVVQLSLSDEYGVRLYNWHVERGQLWYNSYIPPSLDLSRNGLTGTIPEELGNLRALNLLNLSWNSLSEMIPSSLASLTSLQTLDLSNNELTGEIPWSLAMLTFLSCFDVSYNRLNGTIPDRGQFSTFPCSNFAGNPGLYVKYCDGQVDAGTPGTDGDLSSMIVIEDLWLPFWLGMVTGVLATLFAHVLALEHACNS</sequence>
<dbReference type="FunFam" id="3.80.10.10:FF:001493">
    <property type="entry name" value="Phytosulfokine receptor 1"/>
    <property type="match status" value="1"/>
</dbReference>
<evidence type="ECO:0000256" key="8">
    <source>
        <dbReference type="ARBA" id="ARBA00023136"/>
    </source>
</evidence>
<evidence type="ECO:0000256" key="9">
    <source>
        <dbReference type="ARBA" id="ARBA00023180"/>
    </source>
</evidence>
<feature type="chain" id="PRO_5043641076" description="Leucine-rich repeat-containing N-terminal plant-type domain-containing protein" evidence="11">
    <location>
        <begin position="34"/>
        <end position="610"/>
    </location>
</feature>
<evidence type="ECO:0000259" key="12">
    <source>
        <dbReference type="Pfam" id="PF08263"/>
    </source>
</evidence>
<evidence type="ECO:0000313" key="13">
    <source>
        <dbReference type="EMBL" id="GJM88517.1"/>
    </source>
</evidence>
<dbReference type="GO" id="GO:0009742">
    <property type="term" value="P:brassinosteroid mediated signaling pathway"/>
    <property type="evidence" value="ECO:0007669"/>
    <property type="project" value="UniProtKB-KW"/>
</dbReference>
<organism evidence="13 14">
    <name type="scientific">Eleusine coracana subsp. coracana</name>
    <dbReference type="NCBI Taxonomy" id="191504"/>
    <lineage>
        <taxon>Eukaryota</taxon>
        <taxon>Viridiplantae</taxon>
        <taxon>Streptophyta</taxon>
        <taxon>Embryophyta</taxon>
        <taxon>Tracheophyta</taxon>
        <taxon>Spermatophyta</taxon>
        <taxon>Magnoliopsida</taxon>
        <taxon>Liliopsida</taxon>
        <taxon>Poales</taxon>
        <taxon>Poaceae</taxon>
        <taxon>PACMAD clade</taxon>
        <taxon>Chloridoideae</taxon>
        <taxon>Cynodonteae</taxon>
        <taxon>Eleusininae</taxon>
        <taxon>Eleusine</taxon>
    </lineage>
</organism>
<feature type="signal peptide" evidence="11">
    <location>
        <begin position="1"/>
        <end position="33"/>
    </location>
</feature>
<dbReference type="Proteomes" id="UP001054889">
    <property type="component" value="Unassembled WGS sequence"/>
</dbReference>
<dbReference type="SUPFAM" id="SSF52058">
    <property type="entry name" value="L domain-like"/>
    <property type="match status" value="2"/>
</dbReference>
<evidence type="ECO:0000256" key="6">
    <source>
        <dbReference type="ARBA" id="ARBA00022737"/>
    </source>
</evidence>
<keyword evidence="8 10" id="KW-0472">Membrane</keyword>